<evidence type="ECO:0000256" key="8">
    <source>
        <dbReference type="ARBA" id="ARBA00022840"/>
    </source>
</evidence>
<comment type="similarity">
    <text evidence="2">Belongs to the HPPK family.</text>
</comment>
<gene>
    <name evidence="14" type="ORF">AB433_03855</name>
</gene>
<dbReference type="KEGG" id="cna:AB433_03855"/>
<evidence type="ECO:0000313" key="15">
    <source>
        <dbReference type="Proteomes" id="UP000035287"/>
    </source>
</evidence>
<dbReference type="InterPro" id="IPR000550">
    <property type="entry name" value="Hppk"/>
</dbReference>
<proteinExistence type="inferred from homology"/>
<evidence type="ECO:0000259" key="13">
    <source>
        <dbReference type="Pfam" id="PF01288"/>
    </source>
</evidence>
<dbReference type="SUPFAM" id="SSF55083">
    <property type="entry name" value="6-hydroxymethyl-7,8-dihydropterin pyrophosphokinase, HPPK"/>
    <property type="match status" value="1"/>
</dbReference>
<dbReference type="PANTHER" id="PTHR43071">
    <property type="entry name" value="2-AMINO-4-HYDROXY-6-HYDROXYMETHYLDIHYDROPTERIDINE PYROPHOSPHOKINASE"/>
    <property type="match status" value="1"/>
</dbReference>
<dbReference type="EC" id="2.7.6.3" evidence="3"/>
<name>A0A0G3XFB6_9SPHN</name>
<organism evidence="14 15">
    <name type="scientific">Croceicoccus naphthovorans</name>
    <dbReference type="NCBI Taxonomy" id="1348774"/>
    <lineage>
        <taxon>Bacteria</taxon>
        <taxon>Pseudomonadati</taxon>
        <taxon>Pseudomonadota</taxon>
        <taxon>Alphaproteobacteria</taxon>
        <taxon>Sphingomonadales</taxon>
        <taxon>Erythrobacteraceae</taxon>
        <taxon>Croceicoccus</taxon>
    </lineage>
</organism>
<sequence length="163" mass="18134">MSDAAHDYLIALGSNVRHVRHGAPERVLSAAVDAVAELAEVMTLSRVVRSRPLGPSLREYANAALVLRTDCEPEDLLEALQSIERSFGRKRRGSAWSARTLDLDIVLWSGGSWCTPHITIPHPEFRRRTFVLGPAAQVAPNWRDPISNLTLLQLDHRLRDQAA</sequence>
<evidence type="ECO:0000256" key="9">
    <source>
        <dbReference type="ARBA" id="ARBA00022909"/>
    </source>
</evidence>
<keyword evidence="8" id="KW-0067">ATP-binding</keyword>
<keyword evidence="7" id="KW-0418">Kinase</keyword>
<evidence type="ECO:0000256" key="11">
    <source>
        <dbReference type="ARBA" id="ARBA00029766"/>
    </source>
</evidence>
<dbReference type="PANTHER" id="PTHR43071:SF1">
    <property type="entry name" value="2-AMINO-4-HYDROXY-6-HYDROXYMETHYLDIHYDROPTERIDINE PYROPHOSPHOKINASE"/>
    <property type="match status" value="1"/>
</dbReference>
<comment type="pathway">
    <text evidence="1">Cofactor biosynthesis; tetrahydrofolate biosynthesis; 2-amino-4-hydroxy-6-hydroxymethyl-7,8-dihydropteridine diphosphate from 7,8-dihydroneopterin triphosphate: step 4/4.</text>
</comment>
<dbReference type="Gene3D" id="3.30.70.560">
    <property type="entry name" value="7,8-Dihydro-6-hydroxymethylpterin-pyrophosphokinase HPPK"/>
    <property type="match status" value="1"/>
</dbReference>
<evidence type="ECO:0000256" key="2">
    <source>
        <dbReference type="ARBA" id="ARBA00005810"/>
    </source>
</evidence>
<dbReference type="RefSeq" id="WP_047819999.1">
    <property type="nucleotide sequence ID" value="NZ_CP011770.1"/>
</dbReference>
<accession>A0A0G3XFB6</accession>
<protein>
    <recommendedName>
        <fullName evidence="4">2-amino-4-hydroxy-6-hydroxymethyldihydropteridine pyrophosphokinase</fullName>
        <ecNumber evidence="3">2.7.6.3</ecNumber>
    </recommendedName>
    <alternativeName>
        <fullName evidence="11">6-hydroxymethyl-7,8-dihydropterin pyrophosphokinase</fullName>
    </alternativeName>
    <alternativeName>
        <fullName evidence="12">7,8-dihydro-6-hydroxymethylpterin-pyrophosphokinase</fullName>
    </alternativeName>
</protein>
<dbReference type="GO" id="GO:0003848">
    <property type="term" value="F:2-amino-4-hydroxy-6-hydroxymethyldihydropteridine diphosphokinase activity"/>
    <property type="evidence" value="ECO:0007669"/>
    <property type="project" value="UniProtKB-EC"/>
</dbReference>
<dbReference type="GO" id="GO:0046654">
    <property type="term" value="P:tetrahydrofolate biosynthetic process"/>
    <property type="evidence" value="ECO:0007669"/>
    <property type="project" value="UniProtKB-UniPathway"/>
</dbReference>
<dbReference type="AlphaFoldDB" id="A0A0G3XFB6"/>
<evidence type="ECO:0000256" key="4">
    <source>
        <dbReference type="ARBA" id="ARBA00016218"/>
    </source>
</evidence>
<keyword evidence="5" id="KW-0808">Transferase</keyword>
<dbReference type="Pfam" id="PF01288">
    <property type="entry name" value="HPPK"/>
    <property type="match status" value="1"/>
</dbReference>
<keyword evidence="15" id="KW-1185">Reference proteome</keyword>
<dbReference type="Proteomes" id="UP000035287">
    <property type="component" value="Chromosome"/>
</dbReference>
<dbReference type="CDD" id="cd00483">
    <property type="entry name" value="HPPK"/>
    <property type="match status" value="1"/>
</dbReference>
<dbReference type="GO" id="GO:0046656">
    <property type="term" value="P:folic acid biosynthetic process"/>
    <property type="evidence" value="ECO:0007669"/>
    <property type="project" value="UniProtKB-KW"/>
</dbReference>
<dbReference type="InterPro" id="IPR035907">
    <property type="entry name" value="Hppk_sf"/>
</dbReference>
<dbReference type="EMBL" id="CP011770">
    <property type="protein sequence ID" value="AKM09309.1"/>
    <property type="molecule type" value="Genomic_DNA"/>
</dbReference>
<evidence type="ECO:0000256" key="6">
    <source>
        <dbReference type="ARBA" id="ARBA00022741"/>
    </source>
</evidence>
<dbReference type="UniPathway" id="UPA00077">
    <property type="reaction ID" value="UER00155"/>
</dbReference>
<evidence type="ECO:0000256" key="7">
    <source>
        <dbReference type="ARBA" id="ARBA00022777"/>
    </source>
</evidence>
<keyword evidence="6" id="KW-0547">Nucleotide-binding</keyword>
<dbReference type="OrthoDB" id="9808041at2"/>
<evidence type="ECO:0000256" key="12">
    <source>
        <dbReference type="ARBA" id="ARBA00033413"/>
    </source>
</evidence>
<evidence type="ECO:0000256" key="3">
    <source>
        <dbReference type="ARBA" id="ARBA00013253"/>
    </source>
</evidence>
<reference evidence="14 15" key="1">
    <citation type="submission" date="2015-06" db="EMBL/GenBank/DDBJ databases">
        <authorList>
            <person name="Zeng Y."/>
            <person name="Huang Y."/>
        </authorList>
    </citation>
    <scope>NUCLEOTIDE SEQUENCE [LARGE SCALE GENOMIC DNA]</scope>
    <source>
        <strain evidence="14 15">PQ-2</strain>
    </source>
</reference>
<dbReference type="GO" id="GO:0005524">
    <property type="term" value="F:ATP binding"/>
    <property type="evidence" value="ECO:0007669"/>
    <property type="project" value="UniProtKB-KW"/>
</dbReference>
<evidence type="ECO:0000256" key="10">
    <source>
        <dbReference type="ARBA" id="ARBA00029409"/>
    </source>
</evidence>
<evidence type="ECO:0000256" key="5">
    <source>
        <dbReference type="ARBA" id="ARBA00022679"/>
    </source>
</evidence>
<evidence type="ECO:0000313" key="14">
    <source>
        <dbReference type="EMBL" id="AKM09309.1"/>
    </source>
</evidence>
<dbReference type="GO" id="GO:0016301">
    <property type="term" value="F:kinase activity"/>
    <property type="evidence" value="ECO:0007669"/>
    <property type="project" value="UniProtKB-KW"/>
</dbReference>
<feature type="domain" description="7,8-dihydro-6-hydroxymethylpterin-pyrophosphokinase" evidence="13">
    <location>
        <begin position="10"/>
        <end position="140"/>
    </location>
</feature>
<comment type="function">
    <text evidence="10">Catalyzes the transfer of pyrophosphate from adenosine triphosphate (ATP) to 6-hydroxymethyl-7,8-dihydropterin, an enzymatic step in folate biosynthesis pathway.</text>
</comment>
<evidence type="ECO:0000256" key="1">
    <source>
        <dbReference type="ARBA" id="ARBA00005051"/>
    </source>
</evidence>
<keyword evidence="9" id="KW-0289">Folate biosynthesis</keyword>
<dbReference type="STRING" id="1348774.AB433_03855"/>
<dbReference type="NCBIfam" id="TIGR01498">
    <property type="entry name" value="folK"/>
    <property type="match status" value="1"/>
</dbReference>
<dbReference type="PATRIC" id="fig|1348774.3.peg.802"/>